<dbReference type="GO" id="GO:0004674">
    <property type="term" value="F:protein serine/threonine kinase activity"/>
    <property type="evidence" value="ECO:0007669"/>
    <property type="project" value="UniProtKB-KW"/>
</dbReference>
<dbReference type="InterPro" id="IPR000961">
    <property type="entry name" value="AGC-kinase_C"/>
</dbReference>
<dbReference type="FunFam" id="3.30.200.20:FF:000042">
    <property type="entry name" value="Aurora kinase A"/>
    <property type="match status" value="1"/>
</dbReference>
<dbReference type="PROSITE" id="PS50011">
    <property type="entry name" value="PROTEIN_KINASE_DOM"/>
    <property type="match status" value="1"/>
</dbReference>
<dbReference type="SUPFAM" id="SSF56112">
    <property type="entry name" value="Protein kinase-like (PK-like)"/>
    <property type="match status" value="1"/>
</dbReference>
<sequence>MVEKQIKPKSSSENFILRKAMTRSIYRTPWSTVKAVTFPPRRLFQNSGASRRGSVVGALSHLMGKASSITSRNSRIEFPFTLTDQENLRIAIEEDTKKTTQLPKTELQENNDPNSLPPLRKKGSKKFLLSFSSGTSTPKKKQKSSTPTVYVITIEDKAQLLCIYRQITDFIEFDQQIRQEFPKSRPTLPTLDDRRKSFLLPKHFFFRKTTAEKLESYLRKVLCDSNLKNSPSLREFLSVKTEKKDHIRWKNGALNKQILENSPPNRVQATMRPISQQIKSTIDDYELIKVLGKGCMGKVFLSREKTTNKLYALKAISKEWVVFRQEIEHTKTERDILAAVATITHPFIIRLRESFQDSNQLFLVLDYYPGGDIATQLAKWHKFDEERCLFYATEIILGIEELHRLGIVYRDLKPENILIDRDGHIVLTDFGLSKQFKPSWQKTNTFCGTAEYLAPEIIRAEDYSYPVDWWSLGTLLYEMMTGITPFWAEDQNRMYHRVLEDELEFPEEMSPEAMSLLQGLLQRDPRNRLGCGPGGSLEIKTHPYFSYVNWDDVFHKRIYAPYVPTIEHSTDLQNFDDTFVSMSPRLSTPGQEVPINMQQYFGGYSFSGKHPPLRSQTSSYIRSKSITSSMAGIPSHGSRSSATLPGYDQYDEYDYNEILYSRGIDIANNNNNNNNRHSRCDDISEFELDHYSKRHTIMIGETSKYRNNLSMISQFVMDESHMNNSSASSSTTKLERRGALSNIYNNYS</sequence>
<dbReference type="InterPro" id="IPR008271">
    <property type="entry name" value="Ser/Thr_kinase_AS"/>
</dbReference>
<keyword evidence="3" id="KW-0597">Phosphoprotein</keyword>
<feature type="compositionally biased region" description="Polar residues" evidence="9">
    <location>
        <begin position="99"/>
        <end position="114"/>
    </location>
</feature>
<comment type="similarity">
    <text evidence="1">Belongs to the protein kinase superfamily. AGC Ser/Thr protein kinase family.</text>
</comment>
<keyword evidence="7 8" id="KW-0067">ATP-binding</keyword>
<dbReference type="Pfam" id="PF00433">
    <property type="entry name" value="Pkinase_C"/>
    <property type="match status" value="1"/>
</dbReference>
<dbReference type="SUPFAM" id="SSF64268">
    <property type="entry name" value="PX domain"/>
    <property type="match status" value="1"/>
</dbReference>
<keyword evidence="5 8" id="KW-0547">Nucleotide-binding</keyword>
<dbReference type="EMBL" id="PQFF01000028">
    <property type="protein sequence ID" value="RHZ87732.1"/>
    <property type="molecule type" value="Genomic_DNA"/>
</dbReference>
<evidence type="ECO:0000256" key="6">
    <source>
        <dbReference type="ARBA" id="ARBA00022777"/>
    </source>
</evidence>
<dbReference type="Gene3D" id="3.30.1520.10">
    <property type="entry name" value="Phox-like domain"/>
    <property type="match status" value="1"/>
</dbReference>
<dbReference type="PROSITE" id="PS00107">
    <property type="entry name" value="PROTEIN_KINASE_ATP"/>
    <property type="match status" value="1"/>
</dbReference>
<evidence type="ECO:0000256" key="3">
    <source>
        <dbReference type="ARBA" id="ARBA00022553"/>
    </source>
</evidence>
<organism evidence="13 14">
    <name type="scientific">Diversispora epigaea</name>
    <dbReference type="NCBI Taxonomy" id="1348612"/>
    <lineage>
        <taxon>Eukaryota</taxon>
        <taxon>Fungi</taxon>
        <taxon>Fungi incertae sedis</taxon>
        <taxon>Mucoromycota</taxon>
        <taxon>Glomeromycotina</taxon>
        <taxon>Glomeromycetes</taxon>
        <taxon>Diversisporales</taxon>
        <taxon>Diversisporaceae</taxon>
        <taxon>Diversispora</taxon>
    </lineage>
</organism>
<dbReference type="PROSITE" id="PS50195">
    <property type="entry name" value="PX"/>
    <property type="match status" value="1"/>
</dbReference>
<name>A0A397JKA5_9GLOM</name>
<evidence type="ECO:0000256" key="9">
    <source>
        <dbReference type="SAM" id="MobiDB-lite"/>
    </source>
</evidence>
<dbReference type="AlphaFoldDB" id="A0A397JKA5"/>
<keyword evidence="14" id="KW-1185">Reference proteome</keyword>
<feature type="domain" description="Protein kinase" evidence="10">
    <location>
        <begin position="285"/>
        <end position="545"/>
    </location>
</feature>
<reference evidence="13 14" key="1">
    <citation type="submission" date="2018-08" db="EMBL/GenBank/DDBJ databases">
        <title>Genome and evolution of the arbuscular mycorrhizal fungus Diversispora epigaea (formerly Glomus versiforme) and its bacterial endosymbionts.</title>
        <authorList>
            <person name="Sun X."/>
            <person name="Fei Z."/>
            <person name="Harrison M."/>
        </authorList>
    </citation>
    <scope>NUCLEOTIDE SEQUENCE [LARGE SCALE GENOMIC DNA]</scope>
    <source>
        <strain evidence="13 14">IT104</strain>
    </source>
</reference>
<dbReference type="SMART" id="SM00133">
    <property type="entry name" value="S_TK_X"/>
    <property type="match status" value="1"/>
</dbReference>
<dbReference type="SMART" id="SM00220">
    <property type="entry name" value="S_TKc"/>
    <property type="match status" value="1"/>
</dbReference>
<keyword evidence="6" id="KW-0418">Kinase</keyword>
<protein>
    <recommendedName>
        <fullName evidence="15">Protein kinase domain-containing protein</fullName>
    </recommendedName>
</protein>
<dbReference type="InterPro" id="IPR001683">
    <property type="entry name" value="PX_dom"/>
</dbReference>
<evidence type="ECO:0000259" key="12">
    <source>
        <dbReference type="PROSITE" id="PS51285"/>
    </source>
</evidence>
<evidence type="ECO:0000256" key="5">
    <source>
        <dbReference type="ARBA" id="ARBA00022741"/>
    </source>
</evidence>
<dbReference type="STRING" id="1348612.A0A397JKA5"/>
<dbReference type="Pfam" id="PF00787">
    <property type="entry name" value="PX"/>
    <property type="match status" value="1"/>
</dbReference>
<evidence type="ECO:0000256" key="1">
    <source>
        <dbReference type="ARBA" id="ARBA00009903"/>
    </source>
</evidence>
<evidence type="ECO:0000259" key="11">
    <source>
        <dbReference type="PROSITE" id="PS50195"/>
    </source>
</evidence>
<dbReference type="GO" id="GO:0035091">
    <property type="term" value="F:phosphatidylinositol binding"/>
    <property type="evidence" value="ECO:0007669"/>
    <property type="project" value="InterPro"/>
</dbReference>
<dbReference type="CDD" id="cd05123">
    <property type="entry name" value="STKc_AGC"/>
    <property type="match status" value="1"/>
</dbReference>
<dbReference type="PROSITE" id="PS51285">
    <property type="entry name" value="AGC_KINASE_CTER"/>
    <property type="match status" value="1"/>
</dbReference>
<evidence type="ECO:0000259" key="10">
    <source>
        <dbReference type="PROSITE" id="PS50011"/>
    </source>
</evidence>
<dbReference type="InterPro" id="IPR011009">
    <property type="entry name" value="Kinase-like_dom_sf"/>
</dbReference>
<evidence type="ECO:0000313" key="14">
    <source>
        <dbReference type="Proteomes" id="UP000266861"/>
    </source>
</evidence>
<dbReference type="PANTHER" id="PTHR24351">
    <property type="entry name" value="RIBOSOMAL PROTEIN S6 KINASE"/>
    <property type="match status" value="1"/>
</dbReference>
<proteinExistence type="inferred from homology"/>
<gene>
    <name evidence="13" type="ORF">Glove_30g82</name>
</gene>
<dbReference type="InterPro" id="IPR036871">
    <property type="entry name" value="PX_dom_sf"/>
</dbReference>
<comment type="caution">
    <text evidence="13">The sequence shown here is derived from an EMBL/GenBank/DDBJ whole genome shotgun (WGS) entry which is preliminary data.</text>
</comment>
<evidence type="ECO:0000256" key="2">
    <source>
        <dbReference type="ARBA" id="ARBA00022527"/>
    </source>
</evidence>
<dbReference type="InterPro" id="IPR017892">
    <property type="entry name" value="Pkinase_C"/>
</dbReference>
<dbReference type="OrthoDB" id="63267at2759"/>
<dbReference type="Gene3D" id="3.30.200.20">
    <property type="entry name" value="Phosphorylase Kinase, domain 1"/>
    <property type="match status" value="1"/>
</dbReference>
<keyword evidence="2" id="KW-0723">Serine/threonine-protein kinase</keyword>
<dbReference type="Proteomes" id="UP000266861">
    <property type="component" value="Unassembled WGS sequence"/>
</dbReference>
<feature type="domain" description="AGC-kinase C-terminal" evidence="12">
    <location>
        <begin position="546"/>
        <end position="616"/>
    </location>
</feature>
<evidence type="ECO:0000256" key="4">
    <source>
        <dbReference type="ARBA" id="ARBA00022679"/>
    </source>
</evidence>
<evidence type="ECO:0008006" key="15">
    <source>
        <dbReference type="Google" id="ProtNLM"/>
    </source>
</evidence>
<dbReference type="InterPro" id="IPR017441">
    <property type="entry name" value="Protein_kinase_ATP_BS"/>
</dbReference>
<evidence type="ECO:0000256" key="7">
    <source>
        <dbReference type="ARBA" id="ARBA00022840"/>
    </source>
</evidence>
<feature type="region of interest" description="Disordered" evidence="9">
    <location>
        <begin position="94"/>
        <end position="121"/>
    </location>
</feature>
<feature type="binding site" evidence="8">
    <location>
        <position position="314"/>
    </location>
    <ligand>
        <name>ATP</name>
        <dbReference type="ChEBI" id="CHEBI:30616"/>
    </ligand>
</feature>
<feature type="domain" description="PX" evidence="11">
    <location>
        <begin position="128"/>
        <end position="244"/>
    </location>
</feature>
<dbReference type="InterPro" id="IPR000719">
    <property type="entry name" value="Prot_kinase_dom"/>
</dbReference>
<dbReference type="InterPro" id="IPR045270">
    <property type="entry name" value="STKc_AGC"/>
</dbReference>
<dbReference type="FunFam" id="1.10.510.10:FF:000465">
    <property type="entry name" value="Non-specific serine/threonine protein kinase"/>
    <property type="match status" value="1"/>
</dbReference>
<evidence type="ECO:0000256" key="8">
    <source>
        <dbReference type="PROSITE-ProRule" id="PRU10141"/>
    </source>
</evidence>
<dbReference type="Pfam" id="PF00069">
    <property type="entry name" value="Pkinase"/>
    <property type="match status" value="1"/>
</dbReference>
<dbReference type="PROSITE" id="PS00108">
    <property type="entry name" value="PROTEIN_KINASE_ST"/>
    <property type="match status" value="1"/>
</dbReference>
<accession>A0A397JKA5</accession>
<dbReference type="GO" id="GO:0005524">
    <property type="term" value="F:ATP binding"/>
    <property type="evidence" value="ECO:0007669"/>
    <property type="project" value="UniProtKB-UniRule"/>
</dbReference>
<dbReference type="Gene3D" id="1.10.510.10">
    <property type="entry name" value="Transferase(Phosphotransferase) domain 1"/>
    <property type="match status" value="1"/>
</dbReference>
<keyword evidence="4" id="KW-0808">Transferase</keyword>
<evidence type="ECO:0000313" key="13">
    <source>
        <dbReference type="EMBL" id="RHZ87732.1"/>
    </source>
</evidence>